<dbReference type="Pfam" id="PF18962">
    <property type="entry name" value="Por_Secre_tail"/>
    <property type="match status" value="1"/>
</dbReference>
<gene>
    <name evidence="5" type="ORF">A0O34_07830</name>
</gene>
<keyword evidence="1 3" id="KW-0732">Signal</keyword>
<dbReference type="Proteomes" id="UP000077824">
    <property type="component" value="Chromosome"/>
</dbReference>
<feature type="region of interest" description="Disordered" evidence="2">
    <location>
        <begin position="24"/>
        <end position="43"/>
    </location>
</feature>
<sequence length="1532" mass="168887">MKKKSTLQIFAAVLCIASSHAYSRTTSVPKPNEKPIGSRFKTPTPPSTFDLDPLIVISQNVNEKGLVVMSGMLNKPFTTSNILLSIKYQNAQGEWITGWCKTLYSYNQYNETLKATFELPASVNPTYNLKVELSSDSASNFSSVAWNKAVTHYKAADYAAVNCDLDENEYTMLLTPKKDGTLITDANGKVTGVKDRVTSAYSWNKLSNVLMNNKKDDVVFAPTNPSDVITEANGAKAVKLVNTGAITNTLGTTPEFIYNEAAGHPIPYLYSYDDPVYMFAGKFSANGFYMKFSQWPGDADGPGYHNFKNPAYLESRYFNLYNRIYKNLSDFIPDQEPVVIVSSIATGLRAYKSDGTFIDLTPNSTSNYGAPYFGYTNNVSRRGPGSENLSISDTSELTLYGVGALRNDVSTSYQTKRSLQDIEREISKFIKYTGVFGNTVSYNNDASECSKECFAINAGALPDNNALDWAKAPNSYIFEPNQDSDGLFIPVKKAYKMWNSDSRMGGSPIPTGTITADVYWEDIQGLIKSGTNYSLEIVGSGEDAKIKVPINKTKEGNAVIAYKVNGEVFWSWHVWVTDNPRNGSTYKSFDGVKRQKSDGTIEPIPNSDWGWMDRNLGALSNTITGTEFNKNGGLLYQWGRKDPIPPLVYKGNDFYEASGSVGRVRHKQSRNMANGATKIDNLIKTVLLSNATVPNNIRLSVKNPLSLIYVNKDDNSGQALYNNNANLQVNWFGNSSSLTTDKLSELNLWSDNSRGILNSVSNYNDDNNANPYRDKSSFDPCPNGWRIPSMLVANLGNTSYIDDLRVDFSPFGIKNNISKNVFEANKYHIIKPNDSNTPSYMTGFKIYNNVGVDLSNVGGNNMGIFPGTGILVRGYHEGQYSDQHETYLWTATMAKWFDVTPSVSARSFRMIPDRDQPDTPDSSLPAITGRYQYYPVGGGATSGANGCRCIKDPLYVVNQYDFPTEFFNDDVEYAEGLNNPNSYSIVKNTVESTIQIPISKAFSAQSKLLNNPDILNATNFNNLKANVLWSTNTALISNISLSNTAPGSLSAISNTNITVKIAPNQSGNAVVTLHNGSITNPIYWSWHIWVTNTPITSVVYTTELPNQAAVNYINYIKPGEVIKTEIMDRDLGANQAIAEANKTTSTAGLHFQWGRKDPLPVFVNANRNSAPVYLGTAQANGTVTYTTLASATYYSDAYLKKYPDYSVQSNVLATDKISDKISKVLSYSVKNPMIFMVPTMTTKATDLNHTNGADWLANEPNLAPERWGRGGKKSPFDPCPEGWRIPDLTGVANTSVGSSPFYKPTTGISIPNNYGGTRINRTPYSSAAIGYLFANPTYNIGSFVNSGVRGGRNTIEASPAAPDFNLIDYTYGGFWLGGLNSNYTGRALRVEIQNNGDYLTAFSSNSDPYFAQSCRCVKVKYDENGNELGPIPRLQVTNATSGEAKTVLPKSIIEEKVAQNKLEFFPNPVKSILYIKGNDKAKDYYYQIYNMSGQLVKSGKFENEQTDLSSLTQGAYLVRINNSETIVKIIKE</sequence>
<accession>A0A172XTZ1</accession>
<dbReference type="EMBL" id="CP015199">
    <property type="protein sequence ID" value="ANF50431.1"/>
    <property type="molecule type" value="Genomic_DNA"/>
</dbReference>
<feature type="chain" id="PRO_5008003821" description="Secretion system C-terminal sorting domain-containing protein" evidence="3">
    <location>
        <begin position="22"/>
        <end position="1532"/>
    </location>
</feature>
<reference evidence="5 6" key="1">
    <citation type="submission" date="2016-04" db="EMBL/GenBank/DDBJ databases">
        <title>Complete Genome Sequence of Chryseobacterium sp. IHBB 10212.</title>
        <authorList>
            <person name="Pal M."/>
            <person name="Swarnkar M.K."/>
            <person name="Kaushal K."/>
            <person name="Chhibber S."/>
            <person name="Singh A.K."/>
            <person name="Gulati A."/>
        </authorList>
    </citation>
    <scope>NUCLEOTIDE SEQUENCE [LARGE SCALE GENOMIC DNA]</scope>
    <source>
        <strain evidence="5 6">IHBB 10212</strain>
    </source>
</reference>
<protein>
    <recommendedName>
        <fullName evidence="4">Secretion system C-terminal sorting domain-containing protein</fullName>
    </recommendedName>
</protein>
<dbReference type="InterPro" id="IPR026444">
    <property type="entry name" value="Secre_tail"/>
</dbReference>
<keyword evidence="6" id="KW-1185">Reference proteome</keyword>
<dbReference type="OrthoDB" id="1164152at2"/>
<evidence type="ECO:0000313" key="6">
    <source>
        <dbReference type="Proteomes" id="UP000077824"/>
    </source>
</evidence>
<evidence type="ECO:0000256" key="3">
    <source>
        <dbReference type="SAM" id="SignalP"/>
    </source>
</evidence>
<name>A0A172XTZ1_9FLAO</name>
<evidence type="ECO:0000256" key="2">
    <source>
        <dbReference type="SAM" id="MobiDB-lite"/>
    </source>
</evidence>
<evidence type="ECO:0000259" key="4">
    <source>
        <dbReference type="Pfam" id="PF18962"/>
    </source>
</evidence>
<dbReference type="NCBIfam" id="TIGR04183">
    <property type="entry name" value="Por_Secre_tail"/>
    <property type="match status" value="1"/>
</dbReference>
<feature type="domain" description="Secretion system C-terminal sorting" evidence="4">
    <location>
        <begin position="1465"/>
        <end position="1529"/>
    </location>
</feature>
<evidence type="ECO:0000256" key="1">
    <source>
        <dbReference type="ARBA" id="ARBA00022729"/>
    </source>
</evidence>
<dbReference type="STRING" id="1685010.A0O34_07830"/>
<proteinExistence type="predicted"/>
<evidence type="ECO:0000313" key="5">
    <source>
        <dbReference type="EMBL" id="ANF50431.1"/>
    </source>
</evidence>
<organism evidence="5 6">
    <name type="scientific">Chryseobacterium glaciei</name>
    <dbReference type="NCBI Taxonomy" id="1685010"/>
    <lineage>
        <taxon>Bacteria</taxon>
        <taxon>Pseudomonadati</taxon>
        <taxon>Bacteroidota</taxon>
        <taxon>Flavobacteriia</taxon>
        <taxon>Flavobacteriales</taxon>
        <taxon>Weeksellaceae</taxon>
        <taxon>Chryseobacterium group</taxon>
        <taxon>Chryseobacterium</taxon>
    </lineage>
</organism>
<dbReference type="KEGG" id="chh:A0O34_07830"/>
<feature type="signal peptide" evidence="3">
    <location>
        <begin position="1"/>
        <end position="21"/>
    </location>
</feature>
<dbReference type="RefSeq" id="WP_082891126.1">
    <property type="nucleotide sequence ID" value="NZ_CP015199.1"/>
</dbReference>